<evidence type="ECO:0000259" key="2">
    <source>
        <dbReference type="PROSITE" id="PS50894"/>
    </source>
</evidence>
<evidence type="ECO:0000313" key="4">
    <source>
        <dbReference type="Proteomes" id="UP000635885"/>
    </source>
</evidence>
<evidence type="ECO:0000313" key="3">
    <source>
        <dbReference type="EMBL" id="GGC47387.1"/>
    </source>
</evidence>
<feature type="domain" description="HPt" evidence="2">
    <location>
        <begin position="26"/>
        <end position="118"/>
    </location>
</feature>
<evidence type="ECO:0000256" key="1">
    <source>
        <dbReference type="PROSITE-ProRule" id="PRU00110"/>
    </source>
</evidence>
<organism evidence="3 4">
    <name type="scientific">Belliella aquatica</name>
    <dbReference type="NCBI Taxonomy" id="1323734"/>
    <lineage>
        <taxon>Bacteria</taxon>
        <taxon>Pseudomonadati</taxon>
        <taxon>Bacteroidota</taxon>
        <taxon>Cytophagia</taxon>
        <taxon>Cytophagales</taxon>
        <taxon>Cyclobacteriaceae</taxon>
        <taxon>Belliella</taxon>
    </lineage>
</organism>
<accession>A0ABQ1MUP7</accession>
<feature type="modified residue" description="Phosphohistidine" evidence="1">
    <location>
        <position position="65"/>
    </location>
</feature>
<dbReference type="PROSITE" id="PS50894">
    <property type="entry name" value="HPT"/>
    <property type="match status" value="1"/>
</dbReference>
<dbReference type="InterPro" id="IPR008207">
    <property type="entry name" value="Sig_transdc_His_kin_Hpt_dom"/>
</dbReference>
<dbReference type="Proteomes" id="UP000635885">
    <property type="component" value="Unassembled WGS sequence"/>
</dbReference>
<dbReference type="SUPFAM" id="SSF47226">
    <property type="entry name" value="Histidine-containing phosphotransfer domain, HPT domain"/>
    <property type="match status" value="1"/>
</dbReference>
<sequence length="118" mass="13946">MFYTLPIYMYDLINAQTIFQYFGDDDKEMIREMIQIILDTNLHDLKQLDVHYDEKDFVTIKKKCHKAKPSMSYIGAVDTRKMLEAIEADLENSYPIYISLKQNIGVIEKELNDFLVKL</sequence>
<comment type="caution">
    <text evidence="3">The sequence shown here is derived from an EMBL/GenBank/DDBJ whole genome shotgun (WGS) entry which is preliminary data.</text>
</comment>
<name>A0ABQ1MUP7_9BACT</name>
<keyword evidence="1" id="KW-0597">Phosphoprotein</keyword>
<dbReference type="EMBL" id="BMFD01000011">
    <property type="protein sequence ID" value="GGC47387.1"/>
    <property type="molecule type" value="Genomic_DNA"/>
</dbReference>
<dbReference type="InterPro" id="IPR036641">
    <property type="entry name" value="HPT_dom_sf"/>
</dbReference>
<keyword evidence="4" id="KW-1185">Reference proteome</keyword>
<reference evidence="4" key="1">
    <citation type="journal article" date="2019" name="Int. J. Syst. Evol. Microbiol.">
        <title>The Global Catalogue of Microorganisms (GCM) 10K type strain sequencing project: providing services to taxonomists for standard genome sequencing and annotation.</title>
        <authorList>
            <consortium name="The Broad Institute Genomics Platform"/>
            <consortium name="The Broad Institute Genome Sequencing Center for Infectious Disease"/>
            <person name="Wu L."/>
            <person name="Ma J."/>
        </authorList>
    </citation>
    <scope>NUCLEOTIDE SEQUENCE [LARGE SCALE GENOMIC DNA]</scope>
    <source>
        <strain evidence="4">CGMCC 1.12479</strain>
    </source>
</reference>
<dbReference type="Gene3D" id="1.20.120.160">
    <property type="entry name" value="HPT domain"/>
    <property type="match status" value="1"/>
</dbReference>
<protein>
    <recommendedName>
        <fullName evidence="2">HPt domain-containing protein</fullName>
    </recommendedName>
</protein>
<proteinExistence type="predicted"/>
<gene>
    <name evidence="3" type="ORF">GCM10010993_27530</name>
</gene>